<dbReference type="RefSeq" id="WP_009116225.1">
    <property type="nucleotide sequence ID" value="NZ_JH165159.1"/>
</dbReference>
<name>G4CPS3_9NEIS</name>
<reference evidence="1 2" key="1">
    <citation type="submission" date="2011-06" db="EMBL/GenBank/DDBJ databases">
        <authorList>
            <person name="Muzny D."/>
            <person name="Qin X."/>
            <person name="Deng J."/>
            <person name="Jiang H."/>
            <person name="Liu Y."/>
            <person name="Qu J."/>
            <person name="Song X.-Z."/>
            <person name="Zhang L."/>
            <person name="Thornton R."/>
            <person name="Coyle M."/>
            <person name="Francisco L."/>
            <person name="Jackson L."/>
            <person name="Javaid M."/>
            <person name="Korchina V."/>
            <person name="Kovar C."/>
            <person name="Mata R."/>
            <person name="Mathew T."/>
            <person name="Ngo R."/>
            <person name="Nguyen L."/>
            <person name="Nguyen N."/>
            <person name="Okwuonu G."/>
            <person name="Ongeri F."/>
            <person name="Pham C."/>
            <person name="Simmons D."/>
            <person name="Wilczek-Boney K."/>
            <person name="Hale W."/>
            <person name="Jakkamsetti A."/>
            <person name="Pham P."/>
            <person name="Ruth R."/>
            <person name="San Lucas F."/>
            <person name="Warren J."/>
            <person name="Zhang J."/>
            <person name="Zhao Z."/>
            <person name="Zhou C."/>
            <person name="Zhu D."/>
            <person name="Lee S."/>
            <person name="Bess C."/>
            <person name="Blankenburg K."/>
            <person name="Forbes L."/>
            <person name="Fu Q."/>
            <person name="Gubbala S."/>
            <person name="Hirani K."/>
            <person name="Jayaseelan J.C."/>
            <person name="Lara F."/>
            <person name="Munidasa M."/>
            <person name="Palculict T."/>
            <person name="Patil S."/>
            <person name="Pu L.-L."/>
            <person name="Saada N."/>
            <person name="Tang L."/>
            <person name="Weissenberger G."/>
            <person name="Zhu Y."/>
            <person name="Hemphill L."/>
            <person name="Shang Y."/>
            <person name="Youmans B."/>
            <person name="Ayvaz T."/>
            <person name="Ross M."/>
            <person name="Santibanez J."/>
            <person name="Aqrawi P."/>
            <person name="Gross S."/>
            <person name="Joshi V."/>
            <person name="Fowler G."/>
            <person name="Nazareth L."/>
            <person name="Reid J."/>
            <person name="Worley K."/>
            <person name="Petrosino J."/>
            <person name="Highlander S."/>
            <person name="Gibbs R."/>
        </authorList>
    </citation>
    <scope>NUCLEOTIDE SEQUENCE [LARGE SCALE GENOMIC DNA]</scope>
    <source>
        <strain evidence="1 2">9715</strain>
    </source>
</reference>
<dbReference type="AlphaFoldDB" id="G4CPS3"/>
<sequence>MKAYIPFLLFPLLAACSSGPSGMSVNLGIGSRIGSHVGLGTSVNIPVDISSKKSDSGINVIEEQIVTHFDAQGNTSDAAVKGGFYRQLISKRSNNEYIVQDFYEDNGRKRTDPMVLTRKQLMDFNAHPLDGTLTVYAYNGNIMRQQTYQNGRLTGAKY</sequence>
<proteinExistence type="predicted"/>
<keyword evidence="2" id="KW-1185">Reference proteome</keyword>
<gene>
    <name evidence="1" type="ORF">HMPREF9370_1083</name>
</gene>
<protein>
    <recommendedName>
        <fullName evidence="3">NemA protein</fullName>
    </recommendedName>
</protein>
<dbReference type="Proteomes" id="UP000005336">
    <property type="component" value="Unassembled WGS sequence"/>
</dbReference>
<dbReference type="HOGENOM" id="CLU_1667528_0_0_4"/>
<dbReference type="STRING" id="1030841.HMPREF9370_1083"/>
<comment type="caution">
    <text evidence="1">The sequence shown here is derived from an EMBL/GenBank/DDBJ whole genome shotgun (WGS) entry which is preliminary data.</text>
</comment>
<dbReference type="EMBL" id="AGAZ01000040">
    <property type="protein sequence ID" value="EGZ47430.1"/>
    <property type="molecule type" value="Genomic_DNA"/>
</dbReference>
<dbReference type="PROSITE" id="PS51257">
    <property type="entry name" value="PROKAR_LIPOPROTEIN"/>
    <property type="match status" value="1"/>
</dbReference>
<accession>G4CPS3</accession>
<evidence type="ECO:0000313" key="1">
    <source>
        <dbReference type="EMBL" id="EGZ47430.1"/>
    </source>
</evidence>
<organism evidence="1 2">
    <name type="scientific">Neisseria wadsworthii 9715</name>
    <dbReference type="NCBI Taxonomy" id="1030841"/>
    <lineage>
        <taxon>Bacteria</taxon>
        <taxon>Pseudomonadati</taxon>
        <taxon>Pseudomonadota</taxon>
        <taxon>Betaproteobacteria</taxon>
        <taxon>Neisseriales</taxon>
        <taxon>Neisseriaceae</taxon>
        <taxon>Neisseria</taxon>
    </lineage>
</organism>
<dbReference type="PATRIC" id="fig|1030841.3.peg.1061"/>
<evidence type="ECO:0000313" key="2">
    <source>
        <dbReference type="Proteomes" id="UP000005336"/>
    </source>
</evidence>
<evidence type="ECO:0008006" key="3">
    <source>
        <dbReference type="Google" id="ProtNLM"/>
    </source>
</evidence>